<dbReference type="PANTHER" id="PTHR43133">
    <property type="entry name" value="RNA POLYMERASE ECF-TYPE SIGMA FACTO"/>
    <property type="match status" value="1"/>
</dbReference>
<evidence type="ECO:0000256" key="1">
    <source>
        <dbReference type="ARBA" id="ARBA00010641"/>
    </source>
</evidence>
<evidence type="ECO:0000313" key="9">
    <source>
        <dbReference type="Proteomes" id="UP001290455"/>
    </source>
</evidence>
<dbReference type="InterPro" id="IPR036388">
    <property type="entry name" value="WH-like_DNA-bd_sf"/>
</dbReference>
<comment type="caution">
    <text evidence="8">The sequence shown here is derived from an EMBL/GenBank/DDBJ whole genome shotgun (WGS) entry which is preliminary data.</text>
</comment>
<evidence type="ECO:0000313" key="8">
    <source>
        <dbReference type="EMBL" id="MDZ5472013.1"/>
    </source>
</evidence>
<keyword evidence="4" id="KW-0238">DNA-binding</keyword>
<dbReference type="InterPro" id="IPR007627">
    <property type="entry name" value="RNA_pol_sigma70_r2"/>
</dbReference>
<evidence type="ECO:0000259" key="7">
    <source>
        <dbReference type="Pfam" id="PF04545"/>
    </source>
</evidence>
<feature type="domain" description="RNA polymerase sigma-70 region 2" evidence="6">
    <location>
        <begin position="19"/>
        <end position="86"/>
    </location>
</feature>
<keyword evidence="5" id="KW-0804">Transcription</keyword>
<dbReference type="InterPro" id="IPR007630">
    <property type="entry name" value="RNA_pol_sigma70_r4"/>
</dbReference>
<evidence type="ECO:0000259" key="6">
    <source>
        <dbReference type="Pfam" id="PF04542"/>
    </source>
</evidence>
<dbReference type="PANTHER" id="PTHR43133:SF60">
    <property type="entry name" value="RNA POLYMERASE SIGMA FACTOR SIGV"/>
    <property type="match status" value="1"/>
</dbReference>
<comment type="similarity">
    <text evidence="1">Belongs to the sigma-70 factor family. ECF subfamily.</text>
</comment>
<proteinExistence type="inferred from homology"/>
<keyword evidence="3" id="KW-0731">Sigma factor</keyword>
<organism evidence="8 9">
    <name type="scientific">Robertmurraya mangrovi</name>
    <dbReference type="NCBI Taxonomy" id="3098077"/>
    <lineage>
        <taxon>Bacteria</taxon>
        <taxon>Bacillati</taxon>
        <taxon>Bacillota</taxon>
        <taxon>Bacilli</taxon>
        <taxon>Bacillales</taxon>
        <taxon>Bacillaceae</taxon>
        <taxon>Robertmurraya</taxon>
    </lineage>
</organism>
<dbReference type="Gene3D" id="1.10.10.10">
    <property type="entry name" value="Winged helix-like DNA-binding domain superfamily/Winged helix DNA-binding domain"/>
    <property type="match status" value="1"/>
</dbReference>
<dbReference type="InterPro" id="IPR039425">
    <property type="entry name" value="RNA_pol_sigma-70-like"/>
</dbReference>
<dbReference type="Pfam" id="PF04542">
    <property type="entry name" value="Sigma70_r2"/>
    <property type="match status" value="1"/>
</dbReference>
<dbReference type="InterPro" id="IPR013325">
    <property type="entry name" value="RNA_pol_sigma_r2"/>
</dbReference>
<gene>
    <name evidence="8" type="ORF">SM124_09670</name>
</gene>
<dbReference type="SUPFAM" id="SSF88659">
    <property type="entry name" value="Sigma3 and sigma4 domains of RNA polymerase sigma factors"/>
    <property type="match status" value="1"/>
</dbReference>
<accession>A0ABU5IXX8</accession>
<dbReference type="InterPro" id="IPR014284">
    <property type="entry name" value="RNA_pol_sigma-70_dom"/>
</dbReference>
<keyword evidence="2" id="KW-0805">Transcription regulation</keyword>
<reference evidence="8 9" key="1">
    <citation type="submission" date="2023-11" db="EMBL/GenBank/DDBJ databases">
        <title>Bacillus jintuensis, isolated from a mudflat on the Beibu Gulf coast.</title>
        <authorList>
            <person name="Li M."/>
        </authorList>
    </citation>
    <scope>NUCLEOTIDE SEQUENCE [LARGE SCALE GENOMIC DNA]</scope>
    <source>
        <strain evidence="8 9">31A1R</strain>
    </source>
</reference>
<dbReference type="Proteomes" id="UP001290455">
    <property type="component" value="Unassembled WGS sequence"/>
</dbReference>
<evidence type="ECO:0000256" key="3">
    <source>
        <dbReference type="ARBA" id="ARBA00023082"/>
    </source>
</evidence>
<keyword evidence="9" id="KW-1185">Reference proteome</keyword>
<dbReference type="NCBIfam" id="TIGR02937">
    <property type="entry name" value="sigma70-ECF"/>
    <property type="match status" value="1"/>
</dbReference>
<evidence type="ECO:0000256" key="2">
    <source>
        <dbReference type="ARBA" id="ARBA00023015"/>
    </source>
</evidence>
<dbReference type="Pfam" id="PF04545">
    <property type="entry name" value="Sigma70_r4"/>
    <property type="match status" value="1"/>
</dbReference>
<protein>
    <submittedName>
        <fullName evidence="8">Sigma-70 family RNA polymerase sigma factor</fullName>
    </submittedName>
</protein>
<dbReference type="SUPFAM" id="SSF88946">
    <property type="entry name" value="Sigma2 domain of RNA polymerase sigma factors"/>
    <property type="match status" value="1"/>
</dbReference>
<feature type="domain" description="RNA polymerase sigma-70 region 4" evidence="7">
    <location>
        <begin position="113"/>
        <end position="161"/>
    </location>
</feature>
<evidence type="ECO:0000256" key="5">
    <source>
        <dbReference type="ARBA" id="ARBA00023163"/>
    </source>
</evidence>
<dbReference type="RefSeq" id="WP_322446521.1">
    <property type="nucleotide sequence ID" value="NZ_JAXOFX010000005.1"/>
</dbReference>
<dbReference type="CDD" id="cd06171">
    <property type="entry name" value="Sigma70_r4"/>
    <property type="match status" value="1"/>
</dbReference>
<dbReference type="Gene3D" id="1.10.1740.10">
    <property type="match status" value="1"/>
</dbReference>
<dbReference type="EMBL" id="JAXOFX010000005">
    <property type="protein sequence ID" value="MDZ5472013.1"/>
    <property type="molecule type" value="Genomic_DNA"/>
</dbReference>
<dbReference type="InterPro" id="IPR013324">
    <property type="entry name" value="RNA_pol_sigma_r3/r4-like"/>
</dbReference>
<sequence>MNHLVKKAQKGDKKAFITLLQQYEEDIYRMAYVYVRNKDDALDVVQETAYRSFSKIGALKQPEYFKTWLLKITINAALDLIRKEKKVVQLVPELIESVSLEEDMNLSITLKDVMEKLSENEKSIVLLKYYYDHTFIEISNIVDIPLGTVKSILYRALGKLRTHLKEDDICEN</sequence>
<evidence type="ECO:0000256" key="4">
    <source>
        <dbReference type="ARBA" id="ARBA00023125"/>
    </source>
</evidence>
<name>A0ABU5IXX8_9BACI</name>